<dbReference type="InterPro" id="IPR011990">
    <property type="entry name" value="TPR-like_helical_dom_sf"/>
</dbReference>
<protein>
    <recommendedName>
        <fullName evidence="4">MalT-like TPR region domain-containing protein</fullName>
    </recommendedName>
</protein>
<dbReference type="PANTHER" id="PTHR45641">
    <property type="entry name" value="TETRATRICOPEPTIDE REPEAT PROTEIN (AFU_ORTHOLOGUE AFUA_6G03870)"/>
    <property type="match status" value="1"/>
</dbReference>
<dbReference type="EMBL" id="HBEF01023832">
    <property type="protein sequence ID" value="CAD8342600.1"/>
    <property type="molecule type" value="Transcribed_RNA"/>
</dbReference>
<accession>A0A7R9ZSQ4</accession>
<gene>
    <name evidence="3" type="ORF">CAUS1442_LOCUS14735</name>
</gene>
<dbReference type="PANTHER" id="PTHR45641:SF19">
    <property type="entry name" value="NEPHROCYSTIN-3"/>
    <property type="match status" value="1"/>
</dbReference>
<evidence type="ECO:0008006" key="4">
    <source>
        <dbReference type="Google" id="ProtNLM"/>
    </source>
</evidence>
<dbReference type="Pfam" id="PF13181">
    <property type="entry name" value="TPR_8"/>
    <property type="match status" value="1"/>
</dbReference>
<sequence>MKFAEAARIYEACNATLHFNSIANAQSLASLLVDLGDMQKAQSMFEEVISMRRTVNGSHCVPVAKTINSYAILLAKHGKMNEALEHYEAAKATYGAVPAQLIRDPEFEIKCKYDVTLINLNIASIRSKKGDLNAAIECYEDGVRGLREYESALADLHKGASKPVDGKNTAHKHLIAALGRIGSLKLKIGDNEGALVAYMTLLREVKDDSPAASHTEKAKAHIKCATIFRQQNAENSHDQSIAHLREALDMYTAIFGPEHKDTLAIASSLRQWLSEDQNLQR</sequence>
<name>A0A7R9ZSQ4_9STRA</name>
<keyword evidence="2" id="KW-0802">TPR repeat</keyword>
<evidence type="ECO:0000256" key="1">
    <source>
        <dbReference type="ARBA" id="ARBA00022737"/>
    </source>
</evidence>
<keyword evidence="1" id="KW-0677">Repeat</keyword>
<dbReference type="Gene3D" id="1.25.40.10">
    <property type="entry name" value="Tetratricopeptide repeat domain"/>
    <property type="match status" value="2"/>
</dbReference>
<reference evidence="3" key="1">
    <citation type="submission" date="2021-01" db="EMBL/GenBank/DDBJ databases">
        <authorList>
            <person name="Corre E."/>
            <person name="Pelletier E."/>
            <person name="Niang G."/>
            <person name="Scheremetjew M."/>
            <person name="Finn R."/>
            <person name="Kale V."/>
            <person name="Holt S."/>
            <person name="Cochrane G."/>
            <person name="Meng A."/>
            <person name="Brown T."/>
            <person name="Cohen L."/>
        </authorList>
    </citation>
    <scope>NUCLEOTIDE SEQUENCE</scope>
    <source>
        <strain evidence="3">CCMP3328</strain>
    </source>
</reference>
<dbReference type="AlphaFoldDB" id="A0A7R9ZSQ4"/>
<dbReference type="SUPFAM" id="SSF48452">
    <property type="entry name" value="TPR-like"/>
    <property type="match status" value="2"/>
</dbReference>
<proteinExistence type="predicted"/>
<evidence type="ECO:0000313" key="3">
    <source>
        <dbReference type="EMBL" id="CAD8342600.1"/>
    </source>
</evidence>
<dbReference type="Pfam" id="PF13424">
    <property type="entry name" value="TPR_12"/>
    <property type="match status" value="1"/>
</dbReference>
<organism evidence="3">
    <name type="scientific">Craspedostauros australis</name>
    <dbReference type="NCBI Taxonomy" id="1486917"/>
    <lineage>
        <taxon>Eukaryota</taxon>
        <taxon>Sar</taxon>
        <taxon>Stramenopiles</taxon>
        <taxon>Ochrophyta</taxon>
        <taxon>Bacillariophyta</taxon>
        <taxon>Bacillariophyceae</taxon>
        <taxon>Bacillariophycidae</taxon>
        <taxon>Naviculales</taxon>
        <taxon>Naviculaceae</taxon>
        <taxon>Craspedostauros</taxon>
    </lineage>
</organism>
<dbReference type="InterPro" id="IPR019734">
    <property type="entry name" value="TPR_rpt"/>
</dbReference>
<evidence type="ECO:0000256" key="2">
    <source>
        <dbReference type="ARBA" id="ARBA00022803"/>
    </source>
</evidence>